<accession>A0A6L4WPP0</accession>
<feature type="domain" description="Methyltransferase type 11" evidence="1">
    <location>
        <begin position="70"/>
        <end position="163"/>
    </location>
</feature>
<keyword evidence="2" id="KW-0489">Methyltransferase</keyword>
<organism evidence="2 5">
    <name type="scientific">Poseidonibacter ostreae</name>
    <dbReference type="NCBI Taxonomy" id="2654171"/>
    <lineage>
        <taxon>Bacteria</taxon>
        <taxon>Pseudomonadati</taxon>
        <taxon>Campylobacterota</taxon>
        <taxon>Epsilonproteobacteria</taxon>
        <taxon>Campylobacterales</taxon>
        <taxon>Arcobacteraceae</taxon>
        <taxon>Poseidonibacter</taxon>
    </lineage>
</organism>
<dbReference type="Proteomes" id="UP000472839">
    <property type="component" value="Unassembled WGS sequence"/>
</dbReference>
<protein>
    <submittedName>
        <fullName evidence="2">Methyltransferase domain-containing protein</fullName>
    </submittedName>
</protein>
<dbReference type="EMBL" id="WFKJ01000031">
    <property type="protein sequence ID" value="KAB7889811.1"/>
    <property type="molecule type" value="Genomic_DNA"/>
</dbReference>
<dbReference type="RefSeq" id="WP_152190804.1">
    <property type="nucleotide sequence ID" value="NZ_WFKI01000077.1"/>
</dbReference>
<dbReference type="Gene3D" id="3.40.50.150">
    <property type="entry name" value="Vaccinia Virus protein VP39"/>
    <property type="match status" value="1"/>
</dbReference>
<dbReference type="EMBL" id="WFKK01000046">
    <property type="protein sequence ID" value="KAB7886103.1"/>
    <property type="molecule type" value="Genomic_DNA"/>
</dbReference>
<evidence type="ECO:0000313" key="3">
    <source>
        <dbReference type="EMBL" id="KAB7889811.1"/>
    </source>
</evidence>
<dbReference type="GO" id="GO:0032259">
    <property type="term" value="P:methylation"/>
    <property type="evidence" value="ECO:0007669"/>
    <property type="project" value="UniProtKB-KW"/>
</dbReference>
<proteinExistence type="predicted"/>
<evidence type="ECO:0000313" key="5">
    <source>
        <dbReference type="Proteomes" id="UP000472839"/>
    </source>
</evidence>
<dbReference type="GO" id="GO:0008757">
    <property type="term" value="F:S-adenosylmethionine-dependent methyltransferase activity"/>
    <property type="evidence" value="ECO:0007669"/>
    <property type="project" value="InterPro"/>
</dbReference>
<evidence type="ECO:0000313" key="4">
    <source>
        <dbReference type="Proteomes" id="UP000461010"/>
    </source>
</evidence>
<comment type="caution">
    <text evidence="2">The sequence shown here is derived from an EMBL/GenBank/DDBJ whole genome shotgun (WGS) entry which is preliminary data.</text>
</comment>
<evidence type="ECO:0000313" key="2">
    <source>
        <dbReference type="EMBL" id="KAB7886103.1"/>
    </source>
</evidence>
<dbReference type="AlphaFoldDB" id="A0A6L4WPP0"/>
<dbReference type="Proteomes" id="UP000461010">
    <property type="component" value="Unassembled WGS sequence"/>
</dbReference>
<dbReference type="PANTHER" id="PTHR43861">
    <property type="entry name" value="TRANS-ACONITATE 2-METHYLTRANSFERASE-RELATED"/>
    <property type="match status" value="1"/>
</dbReference>
<dbReference type="Pfam" id="PF08241">
    <property type="entry name" value="Methyltransf_11"/>
    <property type="match status" value="1"/>
</dbReference>
<sequence length="224" mass="25965">MKEFDPVAYKQMVKKFQENDNPTGWFDSIYIDAQGDYKSVFWADLQPSPYLVKWLKENPASSKQKKAIVVGCGVGDDAQALSEYGYEVIGFDISKEAIKLCKSRYPNSKVTYLVADLFDYDKQWLENFDVVYECNTIQVLPGKYRIQARKAISNLVKKQGYALVSCRSRKKGEQENDIPLPLDYDEINKFVRDDNLEEINFLAYDDTQIPSVPHFFAIYKRNEE</sequence>
<name>A0A6L4WPP0_9BACT</name>
<dbReference type="SUPFAM" id="SSF53335">
    <property type="entry name" value="S-adenosyl-L-methionine-dependent methyltransferases"/>
    <property type="match status" value="1"/>
</dbReference>
<keyword evidence="2" id="KW-0808">Transferase</keyword>
<evidence type="ECO:0000259" key="1">
    <source>
        <dbReference type="Pfam" id="PF08241"/>
    </source>
</evidence>
<dbReference type="InterPro" id="IPR013216">
    <property type="entry name" value="Methyltransf_11"/>
</dbReference>
<dbReference type="CDD" id="cd02440">
    <property type="entry name" value="AdoMet_MTases"/>
    <property type="match status" value="1"/>
</dbReference>
<reference evidence="4 5" key="1">
    <citation type="submission" date="2019-10" db="EMBL/GenBank/DDBJ databases">
        <title>Poseidonibacter ostreae sp. nov., isolated from the gut of the Ostrea denselamellosa.</title>
        <authorList>
            <person name="Choi A."/>
        </authorList>
    </citation>
    <scope>NUCLEOTIDE SEQUENCE [LARGE SCALE GENOMIC DNA]</scope>
    <source>
        <strain evidence="2 5">SJOD-M-33</strain>
        <strain evidence="3 4">SJOD-M-5</strain>
    </source>
</reference>
<gene>
    <name evidence="3" type="ORF">GBG18_10220</name>
    <name evidence="2" type="ORF">GBG19_12830</name>
</gene>
<keyword evidence="4" id="KW-1185">Reference proteome</keyword>
<dbReference type="InterPro" id="IPR029063">
    <property type="entry name" value="SAM-dependent_MTases_sf"/>
</dbReference>